<dbReference type="EMBL" id="QKYU01000010">
    <property type="protein sequence ID" value="PZW45904.1"/>
    <property type="molecule type" value="Genomic_DNA"/>
</dbReference>
<feature type="transmembrane region" description="Helical" evidence="8">
    <location>
        <begin position="101"/>
        <end position="126"/>
    </location>
</feature>
<evidence type="ECO:0000259" key="9">
    <source>
        <dbReference type="PROSITE" id="PS50850"/>
    </source>
</evidence>
<comment type="similarity">
    <text evidence="2 8">Belongs to the major facilitator superfamily. Bcr/CmlA family.</text>
</comment>
<dbReference type="InterPro" id="IPR036259">
    <property type="entry name" value="MFS_trans_sf"/>
</dbReference>
<dbReference type="PANTHER" id="PTHR23502">
    <property type="entry name" value="MAJOR FACILITATOR SUPERFAMILY"/>
    <property type="match status" value="1"/>
</dbReference>
<dbReference type="InterPro" id="IPR020846">
    <property type="entry name" value="MFS_dom"/>
</dbReference>
<evidence type="ECO:0000256" key="3">
    <source>
        <dbReference type="ARBA" id="ARBA00022448"/>
    </source>
</evidence>
<dbReference type="PROSITE" id="PS00216">
    <property type="entry name" value="SUGAR_TRANSPORT_1"/>
    <property type="match status" value="1"/>
</dbReference>
<evidence type="ECO:0000256" key="6">
    <source>
        <dbReference type="ARBA" id="ARBA00022989"/>
    </source>
</evidence>
<dbReference type="NCBIfam" id="TIGR00710">
    <property type="entry name" value="efflux_Bcr_CflA"/>
    <property type="match status" value="1"/>
</dbReference>
<comment type="subcellular location">
    <subcellularLocation>
        <location evidence="8">Cell inner membrane</location>
        <topology evidence="8">Multi-pass membrane protein</topology>
    </subcellularLocation>
    <subcellularLocation>
        <location evidence="1">Cell membrane</location>
        <topology evidence="1">Multi-pass membrane protein</topology>
    </subcellularLocation>
</comment>
<keyword evidence="3 8" id="KW-0813">Transport</keyword>
<feature type="transmembrane region" description="Helical" evidence="8">
    <location>
        <begin position="336"/>
        <end position="358"/>
    </location>
</feature>
<feature type="transmembrane region" description="Helical" evidence="8">
    <location>
        <begin position="280"/>
        <end position="301"/>
    </location>
</feature>
<name>A0A2W7IGV8_9PROT</name>
<dbReference type="SUPFAM" id="SSF103473">
    <property type="entry name" value="MFS general substrate transporter"/>
    <property type="match status" value="1"/>
</dbReference>
<dbReference type="RefSeq" id="WP_158537196.1">
    <property type="nucleotide sequence ID" value="NZ_QKYU01000010.1"/>
</dbReference>
<dbReference type="Gene3D" id="1.20.1720.10">
    <property type="entry name" value="Multidrug resistance protein D"/>
    <property type="match status" value="1"/>
</dbReference>
<dbReference type="InterPro" id="IPR005829">
    <property type="entry name" value="Sugar_transporter_CS"/>
</dbReference>
<evidence type="ECO:0000256" key="4">
    <source>
        <dbReference type="ARBA" id="ARBA00022475"/>
    </source>
</evidence>
<dbReference type="InterPro" id="IPR011701">
    <property type="entry name" value="MFS"/>
</dbReference>
<evidence type="ECO:0000256" key="8">
    <source>
        <dbReference type="RuleBase" id="RU365088"/>
    </source>
</evidence>
<keyword evidence="11" id="KW-1185">Reference proteome</keyword>
<dbReference type="AlphaFoldDB" id="A0A2W7IGV8"/>
<evidence type="ECO:0000256" key="7">
    <source>
        <dbReference type="ARBA" id="ARBA00023136"/>
    </source>
</evidence>
<keyword evidence="4" id="KW-1003">Cell membrane</keyword>
<gene>
    <name evidence="10" type="ORF">C8P66_110102</name>
</gene>
<reference evidence="10 11" key="1">
    <citation type="submission" date="2018-06" db="EMBL/GenBank/DDBJ databases">
        <title>Genomic Encyclopedia of Archaeal and Bacterial Type Strains, Phase II (KMG-II): from individual species to whole genera.</title>
        <authorList>
            <person name="Goeker M."/>
        </authorList>
    </citation>
    <scope>NUCLEOTIDE SEQUENCE [LARGE SCALE GENOMIC DNA]</scope>
    <source>
        <strain evidence="10 11">DSM 24525</strain>
    </source>
</reference>
<feature type="transmembrane region" description="Helical" evidence="8">
    <location>
        <begin position="76"/>
        <end position="95"/>
    </location>
</feature>
<evidence type="ECO:0000313" key="11">
    <source>
        <dbReference type="Proteomes" id="UP000249688"/>
    </source>
</evidence>
<feature type="transmembrane region" description="Helical" evidence="8">
    <location>
        <begin position="216"/>
        <end position="243"/>
    </location>
</feature>
<proteinExistence type="inferred from homology"/>
<keyword evidence="6 8" id="KW-1133">Transmembrane helix</keyword>
<dbReference type="GO" id="GO:1990961">
    <property type="term" value="P:xenobiotic detoxification by transmembrane export across the plasma membrane"/>
    <property type="evidence" value="ECO:0007669"/>
    <property type="project" value="InterPro"/>
</dbReference>
<feature type="transmembrane region" description="Helical" evidence="8">
    <location>
        <begin position="249"/>
        <end position="268"/>
    </location>
</feature>
<protein>
    <recommendedName>
        <fullName evidence="8">Bcr/CflA family efflux transporter</fullName>
    </recommendedName>
</protein>
<dbReference type="Pfam" id="PF07690">
    <property type="entry name" value="MFS_1"/>
    <property type="match status" value="1"/>
</dbReference>
<dbReference type="PANTHER" id="PTHR23502:SF132">
    <property type="entry name" value="POLYAMINE TRANSPORTER 2-RELATED"/>
    <property type="match status" value="1"/>
</dbReference>
<feature type="transmembrane region" description="Helical" evidence="8">
    <location>
        <begin position="164"/>
        <end position="184"/>
    </location>
</feature>
<evidence type="ECO:0000256" key="1">
    <source>
        <dbReference type="ARBA" id="ARBA00004651"/>
    </source>
</evidence>
<keyword evidence="7 8" id="KW-0472">Membrane</keyword>
<organism evidence="10 11">
    <name type="scientific">Humitalea rosea</name>
    <dbReference type="NCBI Taxonomy" id="990373"/>
    <lineage>
        <taxon>Bacteria</taxon>
        <taxon>Pseudomonadati</taxon>
        <taxon>Pseudomonadota</taxon>
        <taxon>Alphaproteobacteria</taxon>
        <taxon>Acetobacterales</taxon>
        <taxon>Roseomonadaceae</taxon>
        <taxon>Humitalea</taxon>
    </lineage>
</organism>
<feature type="transmembrane region" description="Helical" evidence="8">
    <location>
        <begin position="46"/>
        <end position="64"/>
    </location>
</feature>
<dbReference type="Proteomes" id="UP000249688">
    <property type="component" value="Unassembled WGS sequence"/>
</dbReference>
<evidence type="ECO:0000256" key="2">
    <source>
        <dbReference type="ARBA" id="ARBA00006236"/>
    </source>
</evidence>
<comment type="caution">
    <text evidence="10">The sequence shown here is derived from an EMBL/GenBank/DDBJ whole genome shotgun (WGS) entry which is preliminary data.</text>
</comment>
<keyword evidence="5 8" id="KW-0812">Transmembrane</keyword>
<evidence type="ECO:0000256" key="5">
    <source>
        <dbReference type="ARBA" id="ARBA00022692"/>
    </source>
</evidence>
<feature type="transmembrane region" description="Helical" evidence="8">
    <location>
        <begin position="138"/>
        <end position="158"/>
    </location>
</feature>
<keyword evidence="8" id="KW-0997">Cell inner membrane</keyword>
<dbReference type="GO" id="GO:0005886">
    <property type="term" value="C:plasma membrane"/>
    <property type="evidence" value="ECO:0007669"/>
    <property type="project" value="UniProtKB-SubCell"/>
</dbReference>
<dbReference type="InterPro" id="IPR004812">
    <property type="entry name" value="Efflux_drug-R_Bcr/CmlA"/>
</dbReference>
<dbReference type="GO" id="GO:0042910">
    <property type="term" value="F:xenobiotic transmembrane transporter activity"/>
    <property type="evidence" value="ECO:0007669"/>
    <property type="project" value="InterPro"/>
</dbReference>
<comment type="caution">
    <text evidence="8">Lacks conserved residue(s) required for the propagation of feature annotation.</text>
</comment>
<evidence type="ECO:0000313" key="10">
    <source>
        <dbReference type="EMBL" id="PZW45904.1"/>
    </source>
</evidence>
<feature type="transmembrane region" description="Helical" evidence="8">
    <location>
        <begin position="364"/>
        <end position="388"/>
    </location>
</feature>
<sequence length="399" mass="39877">MTPVRHAPYLTLLLGALAALPPLAIDMGLPAHGAIAVALGVAEPRIGLTLSLFMVGFACAQLVAGPISDRFGRRPMLLAGTALFALAGLGCAFAASLPGLLALRAVQGAGAGAAVVMVFASVRDLFEGAEARMRLSSVAMVLSIAPVVAPAIGAQVLAGFGWRAVFGVLALAGGGLCLGVGLGFRESHTRRDPTALEPARLKANHLLWLRHRTSPLFALINAFCFGGLFAWVAASPLVLMGIYGVSGTVYGALFAITALGIMAGSATNRMLAKRGVPGAVALRAGLFLSATACCGVLVLTLFGQPPLALLMPLLVANCCSLGLVSSNATAAALQPFGAMAGVAAALGGSIQMLGGAVAGGMSTALIGIVGLPGLGAMMAAASLTALGLRALILRRSPAV</sequence>
<dbReference type="OrthoDB" id="9800416at2"/>
<feature type="transmembrane region" description="Helical" evidence="8">
    <location>
        <begin position="307"/>
        <end position="324"/>
    </location>
</feature>
<dbReference type="PROSITE" id="PS50850">
    <property type="entry name" value="MFS"/>
    <property type="match status" value="1"/>
</dbReference>
<feature type="domain" description="Major facilitator superfamily (MFS) profile" evidence="9">
    <location>
        <begin position="1"/>
        <end position="399"/>
    </location>
</feature>
<accession>A0A2W7IGV8</accession>